<keyword evidence="3" id="KW-1185">Reference proteome</keyword>
<organism evidence="2 3">
    <name type="scientific">Schizopora paradoxa</name>
    <dbReference type="NCBI Taxonomy" id="27342"/>
    <lineage>
        <taxon>Eukaryota</taxon>
        <taxon>Fungi</taxon>
        <taxon>Dikarya</taxon>
        <taxon>Basidiomycota</taxon>
        <taxon>Agaricomycotina</taxon>
        <taxon>Agaricomycetes</taxon>
        <taxon>Hymenochaetales</taxon>
        <taxon>Schizoporaceae</taxon>
        <taxon>Schizopora</taxon>
    </lineage>
</organism>
<evidence type="ECO:0000313" key="2">
    <source>
        <dbReference type="EMBL" id="KLO10680.1"/>
    </source>
</evidence>
<dbReference type="InParanoid" id="A0A0H2RFP1"/>
<keyword evidence="1" id="KW-0812">Transmembrane</keyword>
<keyword evidence="1" id="KW-1133">Transmembrane helix</keyword>
<dbReference type="EMBL" id="KQ086020">
    <property type="protein sequence ID" value="KLO10680.1"/>
    <property type="molecule type" value="Genomic_DNA"/>
</dbReference>
<evidence type="ECO:0000313" key="3">
    <source>
        <dbReference type="Proteomes" id="UP000053477"/>
    </source>
</evidence>
<proteinExistence type="predicted"/>
<gene>
    <name evidence="2" type="ORF">SCHPADRAFT_892201</name>
</gene>
<protein>
    <submittedName>
        <fullName evidence="2">Uncharacterized protein</fullName>
    </submittedName>
</protein>
<sequence>MQDLIFHVCDQCTSVTARLNGGVSAFRSYVGIFGSFTIYRLTMRIRMSKSKMPLYRITPFPRTVRAARLLDDGIDFLLSGSGAQLKVGEVSGPVALHVAAALPRFHFAKMSAGV</sequence>
<dbReference type="AlphaFoldDB" id="A0A0H2RFP1"/>
<name>A0A0H2RFP1_9AGAM</name>
<evidence type="ECO:0000256" key="1">
    <source>
        <dbReference type="SAM" id="Phobius"/>
    </source>
</evidence>
<keyword evidence="1" id="KW-0472">Membrane</keyword>
<feature type="transmembrane region" description="Helical" evidence="1">
    <location>
        <begin position="24"/>
        <end position="42"/>
    </location>
</feature>
<accession>A0A0H2RFP1</accession>
<dbReference type="Proteomes" id="UP000053477">
    <property type="component" value="Unassembled WGS sequence"/>
</dbReference>
<reference evidence="2 3" key="1">
    <citation type="submission" date="2015-04" db="EMBL/GenBank/DDBJ databases">
        <title>Complete genome sequence of Schizopora paradoxa KUC8140, a cosmopolitan wood degrader in East Asia.</title>
        <authorList>
            <consortium name="DOE Joint Genome Institute"/>
            <person name="Min B."/>
            <person name="Park H."/>
            <person name="Jang Y."/>
            <person name="Kim J.-J."/>
            <person name="Kim K.H."/>
            <person name="Pangilinan J."/>
            <person name="Lipzen A."/>
            <person name="Riley R."/>
            <person name="Grigoriev I.V."/>
            <person name="Spatafora J.W."/>
            <person name="Choi I.-G."/>
        </authorList>
    </citation>
    <scope>NUCLEOTIDE SEQUENCE [LARGE SCALE GENOMIC DNA]</scope>
    <source>
        <strain evidence="2 3">KUC8140</strain>
    </source>
</reference>